<keyword evidence="3" id="KW-0998">Cell outer membrane</keyword>
<dbReference type="CDD" id="cd07185">
    <property type="entry name" value="OmpA_C-like"/>
    <property type="match status" value="1"/>
</dbReference>
<keyword evidence="7" id="KW-1185">Reference proteome</keyword>
<evidence type="ECO:0000259" key="5">
    <source>
        <dbReference type="PROSITE" id="PS51123"/>
    </source>
</evidence>
<name>A0ABT8F768_9BACT</name>
<dbReference type="Pfam" id="PF07676">
    <property type="entry name" value="PD40"/>
    <property type="match status" value="3"/>
</dbReference>
<evidence type="ECO:0000256" key="3">
    <source>
        <dbReference type="ARBA" id="ARBA00023237"/>
    </source>
</evidence>
<dbReference type="SUPFAM" id="SSF82171">
    <property type="entry name" value="DPP6 N-terminal domain-like"/>
    <property type="match status" value="1"/>
</dbReference>
<dbReference type="Proteomes" id="UP001168552">
    <property type="component" value="Unassembled WGS sequence"/>
</dbReference>
<dbReference type="PRINTS" id="PR01021">
    <property type="entry name" value="OMPADOMAIN"/>
</dbReference>
<comment type="subcellular location">
    <subcellularLocation>
        <location evidence="1">Cell outer membrane</location>
    </subcellularLocation>
</comment>
<dbReference type="PANTHER" id="PTHR30329:SF21">
    <property type="entry name" value="LIPOPROTEIN YIAD-RELATED"/>
    <property type="match status" value="1"/>
</dbReference>
<keyword evidence="2 4" id="KW-0472">Membrane</keyword>
<organism evidence="6 7">
    <name type="scientific">Shiella aurantiaca</name>
    <dbReference type="NCBI Taxonomy" id="3058365"/>
    <lineage>
        <taxon>Bacteria</taxon>
        <taxon>Pseudomonadati</taxon>
        <taxon>Bacteroidota</taxon>
        <taxon>Cytophagia</taxon>
        <taxon>Cytophagales</taxon>
        <taxon>Shiellaceae</taxon>
        <taxon>Shiella</taxon>
    </lineage>
</organism>
<reference evidence="6" key="1">
    <citation type="submission" date="2023-06" db="EMBL/GenBank/DDBJ databases">
        <title>Cytophagales bacterium Strain LB-30, isolated from soil.</title>
        <authorList>
            <person name="Liu B."/>
        </authorList>
    </citation>
    <scope>NUCLEOTIDE SEQUENCE</scope>
    <source>
        <strain evidence="6">LB-30</strain>
    </source>
</reference>
<accession>A0ABT8F768</accession>
<dbReference type="InterPro" id="IPR050330">
    <property type="entry name" value="Bact_OuterMem_StrucFunc"/>
</dbReference>
<dbReference type="InterPro" id="IPR011659">
    <property type="entry name" value="WD40"/>
</dbReference>
<gene>
    <name evidence="6" type="ORF">QWY31_12250</name>
</gene>
<sequence>MSALDTTSLEVFFPEYEFPNLNRVPYFRHEKDLAEIKKLESNKNWEKLYPALKRYVQRFGIQNFYKDTYLLWKLAKLAEILEKENEAIFLYKLVIKHHRADIDIRKVEATYDSLAANKEAHYVPLDYYYELVEYRKQIDTLVAPRSVLTLMDTLINSKQSDYGPSLSYDNQTFIFTSKRNKIPKGAQMVENEDLFFSRRVNEVWTKAQIMKGLNSAYNEGSAKISKDGKTLYLTRCNANTSYGNCDLYTSTLQDDSTWSEPKNMGININSVAWDSHPSLSPNEDTLYFASDRMGGFGMSDIYYTYKTGNGEWSPARNLGPVVNTRNNEVSPFYHPSYHVLYFSSNGHKPNFGEFDIYKSLKKANFFMEPKNIGPLVNGKGSEFYFTIDSQSKDLYYSKSNANTNYNMDLFSFPLPMEAQPNATTRVSGSLTDSLTGKPFQGIVSIIDLDNGVEVAPQFLRPDGSFEFELINNNNYLLVIQGSEFFRIEEIFYLDGETEINRKVLPLAAKMKFASIEFENGMAELLPEMYGDLNNIINFLFDNPDFYLRIAGHTDSSGDPDFNMLLSSQRARSIYEYIVDLYGVPADRVEYTGFGSTRPIIAEELNDEHRKINRRVEFEIYRIAD</sequence>
<dbReference type="RefSeq" id="WP_320004815.1">
    <property type="nucleotide sequence ID" value="NZ_JAUHJS010000006.1"/>
</dbReference>
<evidence type="ECO:0000256" key="1">
    <source>
        <dbReference type="ARBA" id="ARBA00004442"/>
    </source>
</evidence>
<dbReference type="InterPro" id="IPR036737">
    <property type="entry name" value="OmpA-like_sf"/>
</dbReference>
<protein>
    <submittedName>
        <fullName evidence="6">OmpA family protein</fullName>
    </submittedName>
</protein>
<dbReference type="SUPFAM" id="SSF103088">
    <property type="entry name" value="OmpA-like"/>
    <property type="match status" value="1"/>
</dbReference>
<dbReference type="Pfam" id="PF00691">
    <property type="entry name" value="OmpA"/>
    <property type="match status" value="1"/>
</dbReference>
<dbReference type="InterPro" id="IPR006665">
    <property type="entry name" value="OmpA-like"/>
</dbReference>
<proteinExistence type="predicted"/>
<comment type="caution">
    <text evidence="6">The sequence shown here is derived from an EMBL/GenBank/DDBJ whole genome shotgun (WGS) entry which is preliminary data.</text>
</comment>
<dbReference type="InterPro" id="IPR006664">
    <property type="entry name" value="OMP_bac"/>
</dbReference>
<dbReference type="Gene3D" id="2.120.10.30">
    <property type="entry name" value="TolB, C-terminal domain"/>
    <property type="match status" value="1"/>
</dbReference>
<dbReference type="PROSITE" id="PS51123">
    <property type="entry name" value="OMPA_2"/>
    <property type="match status" value="1"/>
</dbReference>
<feature type="domain" description="OmpA-like" evidence="5">
    <location>
        <begin position="504"/>
        <end position="623"/>
    </location>
</feature>
<evidence type="ECO:0000256" key="4">
    <source>
        <dbReference type="PROSITE-ProRule" id="PRU00473"/>
    </source>
</evidence>
<dbReference type="EMBL" id="JAUHJS010000006">
    <property type="protein sequence ID" value="MDN4166277.1"/>
    <property type="molecule type" value="Genomic_DNA"/>
</dbReference>
<dbReference type="Gene3D" id="3.30.1330.60">
    <property type="entry name" value="OmpA-like domain"/>
    <property type="match status" value="1"/>
</dbReference>
<dbReference type="PANTHER" id="PTHR30329">
    <property type="entry name" value="STATOR ELEMENT OF FLAGELLAR MOTOR COMPLEX"/>
    <property type="match status" value="1"/>
</dbReference>
<evidence type="ECO:0000313" key="7">
    <source>
        <dbReference type="Proteomes" id="UP001168552"/>
    </source>
</evidence>
<evidence type="ECO:0000313" key="6">
    <source>
        <dbReference type="EMBL" id="MDN4166277.1"/>
    </source>
</evidence>
<evidence type="ECO:0000256" key="2">
    <source>
        <dbReference type="ARBA" id="ARBA00023136"/>
    </source>
</evidence>
<dbReference type="InterPro" id="IPR011042">
    <property type="entry name" value="6-blade_b-propeller_TolB-like"/>
</dbReference>